<dbReference type="AlphaFoldDB" id="A0A0A7KJQ4"/>
<proteinExistence type="predicted"/>
<dbReference type="RefSeq" id="WP_039683148.1">
    <property type="nucleotide sequence ID" value="NZ_CP010028.1"/>
</dbReference>
<accession>A0A0A7KJQ4</accession>
<sequence length="235" mass="25816">MVGERLERLRAALSPEGFELRQGADLSSLAALDASLRAQNTVLEAEALRRVAWASLGQPRPRGISLTPEARARLPHLTDLRDVFSPADAQRVGREFAGERWLAPDLLAARPWLDSRTPPKEVVSAVMDSQWSGLVALLGEHGPWVYAANVADLQGLGRRYGELVKAAALAPEHEVLDAALSQPEFPSLLARLEATDYRQPYGVKADLIELERAFWGAARAQAQQDWEGWQARRGG</sequence>
<reference evidence="2" key="1">
    <citation type="submission" date="2014-11" db="EMBL/GenBank/DDBJ databases">
        <title>Hymenobacter sp. DG25B genome submission.</title>
        <authorList>
            <person name="Jung H.-Y."/>
            <person name="Kim M.K."/>
            <person name="Srinivasan S."/>
            <person name="Lim S."/>
        </authorList>
    </citation>
    <scope>NUCLEOTIDE SEQUENCE [LARGE SCALE GENOMIC DNA]</scope>
    <source>
        <strain evidence="2">DY59</strain>
    </source>
</reference>
<dbReference type="EMBL" id="CP010028">
    <property type="protein sequence ID" value="AIZ44803.1"/>
    <property type="molecule type" value="Genomic_DNA"/>
</dbReference>
<dbReference type="STRING" id="1182571.QR90_06390"/>
<name>A0A0A7KJQ4_9DEIO</name>
<organism evidence="1 2">
    <name type="scientific">Deinococcus radiopugnans</name>
    <dbReference type="NCBI Taxonomy" id="57497"/>
    <lineage>
        <taxon>Bacteria</taxon>
        <taxon>Thermotogati</taxon>
        <taxon>Deinococcota</taxon>
        <taxon>Deinococci</taxon>
        <taxon>Deinococcales</taxon>
        <taxon>Deinococcaceae</taxon>
        <taxon>Deinococcus</taxon>
    </lineage>
</organism>
<evidence type="ECO:0000313" key="1">
    <source>
        <dbReference type="EMBL" id="AIZ44803.1"/>
    </source>
</evidence>
<gene>
    <name evidence="1" type="ORF">QR90_06390</name>
</gene>
<evidence type="ECO:0000313" key="2">
    <source>
        <dbReference type="Proteomes" id="UP000030634"/>
    </source>
</evidence>
<dbReference type="KEGG" id="dsw:QR90_06390"/>
<protein>
    <submittedName>
        <fullName evidence="1">Uncharacterized protein</fullName>
    </submittedName>
</protein>
<dbReference type="HOGENOM" id="CLU_1178685_0_0_0"/>
<dbReference type="Proteomes" id="UP000030634">
    <property type="component" value="Chromosome"/>
</dbReference>